<keyword evidence="3" id="KW-1185">Reference proteome</keyword>
<sequence length="166" mass="19693">MNEFTHNLDSIKNILQIYKLKKNKLNDNNLLDEIKYLVKSNDKLVDTCDIQQEVLSDYIEERRKCFNLSAVAHIESLHRKNKLLNIAEDTEHVFLLNEYIKILVEEKSEQVDFLLSNYETSESFVMNGSFNLQKYNGRFFKWKVLVKVIIICILIFYTAKIISFFL</sequence>
<dbReference type="EMBL" id="CP142737">
    <property type="protein sequence ID" value="WUR05092.1"/>
    <property type="molecule type" value="Genomic_DNA"/>
</dbReference>
<keyword evidence="1" id="KW-1133">Transmembrane helix</keyword>
<proteinExistence type="predicted"/>
<protein>
    <submittedName>
        <fullName evidence="2">Membrane protein</fullName>
    </submittedName>
</protein>
<dbReference type="GeneID" id="90542939"/>
<accession>A0AAX4JGH0</accession>
<dbReference type="Proteomes" id="UP001334084">
    <property type="component" value="Chromosome 12"/>
</dbReference>
<name>A0AAX4JGH0_9MICR</name>
<reference evidence="2" key="1">
    <citation type="journal article" date="2024" name="BMC Genomics">
        <title>Functional annotation of a divergent genome using sequence and structure-based similarity.</title>
        <authorList>
            <person name="Svedberg D."/>
            <person name="Winiger R.R."/>
            <person name="Berg A."/>
            <person name="Sharma H."/>
            <person name="Tellgren-Roth C."/>
            <person name="Debrunner-Vossbrinck B.A."/>
            <person name="Vossbrinck C.R."/>
            <person name="Barandun J."/>
        </authorList>
    </citation>
    <scope>NUCLEOTIDE SEQUENCE</scope>
    <source>
        <strain evidence="2">Illinois isolate</strain>
    </source>
</reference>
<feature type="transmembrane region" description="Helical" evidence="1">
    <location>
        <begin position="144"/>
        <end position="165"/>
    </location>
</feature>
<dbReference type="RefSeq" id="XP_065331237.1">
    <property type="nucleotide sequence ID" value="XM_065475165.1"/>
</dbReference>
<gene>
    <name evidence="2" type="ORF">VNE69_12077</name>
</gene>
<dbReference type="KEGG" id="vnx:VNE69_12077"/>
<evidence type="ECO:0000313" key="3">
    <source>
        <dbReference type="Proteomes" id="UP001334084"/>
    </source>
</evidence>
<organism evidence="2 3">
    <name type="scientific">Vairimorpha necatrix</name>
    <dbReference type="NCBI Taxonomy" id="6039"/>
    <lineage>
        <taxon>Eukaryota</taxon>
        <taxon>Fungi</taxon>
        <taxon>Fungi incertae sedis</taxon>
        <taxon>Microsporidia</taxon>
        <taxon>Nosematidae</taxon>
        <taxon>Vairimorpha</taxon>
    </lineage>
</organism>
<keyword evidence="1" id="KW-0812">Transmembrane</keyword>
<evidence type="ECO:0000313" key="2">
    <source>
        <dbReference type="EMBL" id="WUR05092.1"/>
    </source>
</evidence>
<dbReference type="AlphaFoldDB" id="A0AAX4JGH0"/>
<keyword evidence="1" id="KW-0472">Membrane</keyword>
<evidence type="ECO:0000256" key="1">
    <source>
        <dbReference type="SAM" id="Phobius"/>
    </source>
</evidence>